<proteinExistence type="predicted"/>
<reference evidence="2 3" key="1">
    <citation type="submission" date="2020-11" db="EMBL/GenBank/DDBJ databases">
        <title>Draft Genome Sequence and Secondary Metabolite Biosynthetic Potential of the Lysobacter niastensis Type strain DSM 18481.</title>
        <authorList>
            <person name="Turrini P."/>
            <person name="Artuso I."/>
            <person name="Tescari M."/>
            <person name="Lugli G.A."/>
            <person name="Frangipani E."/>
            <person name="Ventura M."/>
            <person name="Visca P."/>
        </authorList>
    </citation>
    <scope>NUCLEOTIDE SEQUENCE [LARGE SCALE GENOMIC DNA]</scope>
    <source>
        <strain evidence="2 3">DSM 18481</strain>
    </source>
</reference>
<keyword evidence="1" id="KW-0732">Signal</keyword>
<dbReference type="RefSeq" id="WP_194929819.1">
    <property type="nucleotide sequence ID" value="NZ_JADLZT010000002.1"/>
</dbReference>
<dbReference type="Proteomes" id="UP001429984">
    <property type="component" value="Unassembled WGS sequence"/>
</dbReference>
<feature type="chain" id="PRO_5045676242" evidence="1">
    <location>
        <begin position="24"/>
        <end position="276"/>
    </location>
</feature>
<accession>A0ABS0B6D2</accession>
<feature type="signal peptide" evidence="1">
    <location>
        <begin position="1"/>
        <end position="23"/>
    </location>
</feature>
<dbReference type="EMBL" id="JADLZT010000002">
    <property type="protein sequence ID" value="MBF6023226.1"/>
    <property type="molecule type" value="Genomic_DNA"/>
</dbReference>
<gene>
    <name evidence="2" type="ORF">IU514_04195</name>
</gene>
<sequence>MLRKTGLMASALLVALASHGAIAQYREGMPEVLPEPARAATGNAAADVEAFRAAYRKAGSPRMVVYWNRDLGDALTTQYDQVQQATHVAQGAAVTQLSDDGRTLTQGAGVASVTTLRSGERSAQDNGSRQLLPETSDWPLMTAFNSRLQGAGAKLVDRTVTMRSRAAAESAEQRKDIQTIELKALHDKADLLVEVLQTHDASAPFEVMFRVEVKRLATGELLASLVSDGKGSKRAPGRFVAGGNGYVREAAPEQTIAEAGDVVANATMAALTRHWQ</sequence>
<name>A0ABS0B6D2_9GAMM</name>
<protein>
    <submittedName>
        <fullName evidence="2">Uncharacterized protein</fullName>
    </submittedName>
</protein>
<evidence type="ECO:0000313" key="3">
    <source>
        <dbReference type="Proteomes" id="UP001429984"/>
    </source>
</evidence>
<evidence type="ECO:0000256" key="1">
    <source>
        <dbReference type="SAM" id="SignalP"/>
    </source>
</evidence>
<comment type="caution">
    <text evidence="2">The sequence shown here is derived from an EMBL/GenBank/DDBJ whole genome shotgun (WGS) entry which is preliminary data.</text>
</comment>
<evidence type="ECO:0000313" key="2">
    <source>
        <dbReference type="EMBL" id="MBF6023226.1"/>
    </source>
</evidence>
<keyword evidence="3" id="KW-1185">Reference proteome</keyword>
<organism evidence="2 3">
    <name type="scientific">Lysobacter niastensis</name>
    <dbReference type="NCBI Taxonomy" id="380629"/>
    <lineage>
        <taxon>Bacteria</taxon>
        <taxon>Pseudomonadati</taxon>
        <taxon>Pseudomonadota</taxon>
        <taxon>Gammaproteobacteria</taxon>
        <taxon>Lysobacterales</taxon>
        <taxon>Lysobacteraceae</taxon>
        <taxon>Lysobacter</taxon>
    </lineage>
</organism>